<dbReference type="Pfam" id="PF09837">
    <property type="entry name" value="DUF2064"/>
    <property type="match status" value="1"/>
</dbReference>
<name>A0A381PSK4_9ZZZZ</name>
<dbReference type="PANTHER" id="PTHR36529">
    <property type="entry name" value="SLL1095 PROTEIN"/>
    <property type="match status" value="1"/>
</dbReference>
<sequence>MAISIGENAALNCYRKLLDNTVEAVMPFESEIWIAGDPDELSWARGLPVRQQGIGDLGIRMLAAFTDGVKVLVGTDIPAISTSYIEQAFALLEEHDVVVGPTEDGGYWLLAMHEPHESLFHEIEWGTNSVLTSTLAQAQNLSVGLCDVLWDVDVEEDYRRWLTFEHVRD</sequence>
<protein>
    <recommendedName>
        <fullName evidence="2">Glycosyltransferase</fullName>
    </recommendedName>
</protein>
<dbReference type="AlphaFoldDB" id="A0A381PSK4"/>
<evidence type="ECO:0000313" key="1">
    <source>
        <dbReference type="EMBL" id="SUZ70032.1"/>
    </source>
</evidence>
<dbReference type="SUPFAM" id="SSF53448">
    <property type="entry name" value="Nucleotide-diphospho-sugar transferases"/>
    <property type="match status" value="1"/>
</dbReference>
<dbReference type="NCBIfam" id="TIGR04282">
    <property type="entry name" value="glyco_like_cofC"/>
    <property type="match status" value="1"/>
</dbReference>
<proteinExistence type="predicted"/>
<dbReference type="InterPro" id="IPR018641">
    <property type="entry name" value="Trfase_1_rSAM/seldom-assoc"/>
</dbReference>
<evidence type="ECO:0008006" key="2">
    <source>
        <dbReference type="Google" id="ProtNLM"/>
    </source>
</evidence>
<dbReference type="InterPro" id="IPR029044">
    <property type="entry name" value="Nucleotide-diphossugar_trans"/>
</dbReference>
<dbReference type="Gene3D" id="3.90.550.10">
    <property type="entry name" value="Spore Coat Polysaccharide Biosynthesis Protein SpsA, Chain A"/>
    <property type="match status" value="1"/>
</dbReference>
<organism evidence="1">
    <name type="scientific">marine metagenome</name>
    <dbReference type="NCBI Taxonomy" id="408172"/>
    <lineage>
        <taxon>unclassified sequences</taxon>
        <taxon>metagenomes</taxon>
        <taxon>ecological metagenomes</taxon>
    </lineage>
</organism>
<reference evidence="1" key="1">
    <citation type="submission" date="2018-05" db="EMBL/GenBank/DDBJ databases">
        <authorList>
            <person name="Lanie J.A."/>
            <person name="Ng W.-L."/>
            <person name="Kazmierczak K.M."/>
            <person name="Andrzejewski T.M."/>
            <person name="Davidsen T.M."/>
            <person name="Wayne K.J."/>
            <person name="Tettelin H."/>
            <person name="Glass J.I."/>
            <person name="Rusch D."/>
            <person name="Podicherti R."/>
            <person name="Tsui H.-C.T."/>
            <person name="Winkler M.E."/>
        </authorList>
    </citation>
    <scope>NUCLEOTIDE SEQUENCE</scope>
</reference>
<dbReference type="EMBL" id="UINC01001079">
    <property type="protein sequence ID" value="SUZ70032.1"/>
    <property type="molecule type" value="Genomic_DNA"/>
</dbReference>
<accession>A0A381PSK4</accession>
<dbReference type="PANTHER" id="PTHR36529:SF1">
    <property type="entry name" value="GLYCOSYLTRANSFERASE"/>
    <property type="match status" value="1"/>
</dbReference>
<gene>
    <name evidence="1" type="ORF">METZ01_LOCUS22886</name>
</gene>